<dbReference type="SUPFAM" id="SSF54928">
    <property type="entry name" value="RNA-binding domain, RBD"/>
    <property type="match status" value="2"/>
</dbReference>
<reference evidence="6 7" key="1">
    <citation type="submission" date="2018-05" db="EMBL/GenBank/DDBJ databases">
        <title>Draft genome sequence of Scytalidium lignicola DSM 105466, a ubiquitous saprotrophic fungus.</title>
        <authorList>
            <person name="Buettner E."/>
            <person name="Gebauer A.M."/>
            <person name="Hofrichter M."/>
            <person name="Liers C."/>
            <person name="Kellner H."/>
        </authorList>
    </citation>
    <scope>NUCLEOTIDE SEQUENCE [LARGE SCALE GENOMIC DNA]</scope>
    <source>
        <strain evidence="6 7">DSM 105466</strain>
    </source>
</reference>
<dbReference type="Proteomes" id="UP000258309">
    <property type="component" value="Unassembled WGS sequence"/>
</dbReference>
<proteinExistence type="predicted"/>
<dbReference type="SMART" id="SM00360">
    <property type="entry name" value="RRM"/>
    <property type="match status" value="2"/>
</dbReference>
<dbReference type="Gene3D" id="3.30.70.330">
    <property type="match status" value="2"/>
</dbReference>
<sequence>MSPAKPLSELSAFERFMALATEAPPRQRSTVAASGADSDVTLGENACSSAVTVNPNSPRTPTEQTGANFLIRSINAGGDVISGITSLNIHDEGGVAVKKDTAGPYSIDVAKANASKGYSPSKEVSAKSTPKRDSIMKEKNWRSGSSATSTSGASDFGSPTKSKKCRVTVRTTLKDGQNTTSPSGSSSITQKLGPHAEGVDYEALIRSPPSCCVFVANLLSTLSDAALRVEVIKVFRQFGVISVKIRRDIRHMPFAFVQYDNSDSAIRATSEGMGMYIAGRPCRTEKAKAHRLYYFERHAGSLDVDEGKRILSHFGPIEFAYMVSPIDRTTFNLAEGGVMVQFIFYDDGKNALNYYHEHPEEYRMVDVNHLSKRMASKPSPAKHRDPVADDAYLQQYDIDIRSVFVNNLPSTISEQELRRFFGTYGQIIRLSMHQSNSKYNSEKFVFAFIEYETPQVAKMVIEAMNLREIGNKIIKVKQQDSDRKSRAYTHRLPAPVESPPVVSSQSTQLAQLNKPVSHAQLALGEQQENSTQQAFNGQNYINHQPADINQRGWEQYHLMQRNYSPYVSPVNAHQGPYNGQQVYPVQQTWPSQPSYTAQPVYAFPQMSATPQSHTHEQQYCGPLGLQQPYTPTSPTPQGPPTSGTVECPPYAEYQGPAPQGYLPAFYPPPPVWALTHTQQGPMFYWVGSAAPQTMEASNSPADATSPTVPPGQASPTAPPLSASQ</sequence>
<feature type="region of interest" description="Disordered" evidence="4">
    <location>
        <begin position="692"/>
        <end position="724"/>
    </location>
</feature>
<gene>
    <name evidence="6" type="ORF">B7463_g1862</name>
</gene>
<feature type="compositionally biased region" description="Basic and acidic residues" evidence="4">
    <location>
        <begin position="130"/>
        <end position="141"/>
    </location>
</feature>
<feature type="non-terminal residue" evidence="6">
    <location>
        <position position="1"/>
    </location>
</feature>
<evidence type="ECO:0000313" key="6">
    <source>
        <dbReference type="EMBL" id="RFU34465.1"/>
    </source>
</evidence>
<dbReference type="PROSITE" id="PS50102">
    <property type="entry name" value="RRM"/>
    <property type="match status" value="2"/>
</dbReference>
<dbReference type="AlphaFoldDB" id="A0A3E2HM69"/>
<dbReference type="InterPro" id="IPR035979">
    <property type="entry name" value="RBD_domain_sf"/>
</dbReference>
<feature type="region of interest" description="Disordered" evidence="4">
    <location>
        <begin position="114"/>
        <end position="192"/>
    </location>
</feature>
<dbReference type="InterPro" id="IPR000504">
    <property type="entry name" value="RRM_dom"/>
</dbReference>
<comment type="caution">
    <text evidence="6">The sequence shown here is derived from an EMBL/GenBank/DDBJ whole genome shotgun (WGS) entry which is preliminary data.</text>
</comment>
<evidence type="ECO:0000256" key="4">
    <source>
        <dbReference type="SAM" id="MobiDB-lite"/>
    </source>
</evidence>
<organism evidence="6 7">
    <name type="scientific">Scytalidium lignicola</name>
    <name type="common">Hyphomycete</name>
    <dbReference type="NCBI Taxonomy" id="5539"/>
    <lineage>
        <taxon>Eukaryota</taxon>
        <taxon>Fungi</taxon>
        <taxon>Dikarya</taxon>
        <taxon>Ascomycota</taxon>
        <taxon>Pezizomycotina</taxon>
        <taxon>Leotiomycetes</taxon>
        <taxon>Leotiomycetes incertae sedis</taxon>
        <taxon>Scytalidium</taxon>
    </lineage>
</organism>
<protein>
    <recommendedName>
        <fullName evidence="5">RRM domain-containing protein</fullName>
    </recommendedName>
</protein>
<dbReference type="Pfam" id="PF00076">
    <property type="entry name" value="RRM_1"/>
    <property type="match status" value="2"/>
</dbReference>
<evidence type="ECO:0000256" key="1">
    <source>
        <dbReference type="ARBA" id="ARBA00022737"/>
    </source>
</evidence>
<feature type="compositionally biased region" description="Low complexity" evidence="4">
    <location>
        <begin position="143"/>
        <end position="154"/>
    </location>
</feature>
<evidence type="ECO:0000256" key="2">
    <source>
        <dbReference type="ARBA" id="ARBA00022884"/>
    </source>
</evidence>
<feature type="compositionally biased region" description="Polar residues" evidence="4">
    <location>
        <begin position="692"/>
        <end position="706"/>
    </location>
</feature>
<feature type="domain" description="RRM" evidence="5">
    <location>
        <begin position="401"/>
        <end position="481"/>
    </location>
</feature>
<evidence type="ECO:0000259" key="5">
    <source>
        <dbReference type="PROSITE" id="PS50102"/>
    </source>
</evidence>
<feature type="domain" description="RRM" evidence="5">
    <location>
        <begin position="211"/>
        <end position="289"/>
    </location>
</feature>
<keyword evidence="2 3" id="KW-0694">RNA-binding</keyword>
<evidence type="ECO:0000256" key="3">
    <source>
        <dbReference type="PROSITE-ProRule" id="PRU00176"/>
    </source>
</evidence>
<dbReference type="PANTHER" id="PTHR24012">
    <property type="entry name" value="RNA BINDING PROTEIN"/>
    <property type="match status" value="1"/>
</dbReference>
<evidence type="ECO:0000313" key="7">
    <source>
        <dbReference type="Proteomes" id="UP000258309"/>
    </source>
</evidence>
<feature type="region of interest" description="Disordered" evidence="4">
    <location>
        <begin position="608"/>
        <end position="651"/>
    </location>
</feature>
<dbReference type="OMA" id="ITESCAY"/>
<dbReference type="CDD" id="cd00590">
    <property type="entry name" value="RRM_SF"/>
    <property type="match status" value="1"/>
</dbReference>
<feature type="compositionally biased region" description="Polar residues" evidence="4">
    <location>
        <begin position="169"/>
        <end position="190"/>
    </location>
</feature>
<dbReference type="STRING" id="5539.A0A3E2HM69"/>
<name>A0A3E2HM69_SCYLI</name>
<dbReference type="OrthoDB" id="410044at2759"/>
<keyword evidence="1" id="KW-0677">Repeat</keyword>
<dbReference type="EMBL" id="NCSJ02000020">
    <property type="protein sequence ID" value="RFU34465.1"/>
    <property type="molecule type" value="Genomic_DNA"/>
</dbReference>
<dbReference type="GO" id="GO:0003723">
    <property type="term" value="F:RNA binding"/>
    <property type="evidence" value="ECO:0007669"/>
    <property type="project" value="UniProtKB-UniRule"/>
</dbReference>
<dbReference type="InterPro" id="IPR012677">
    <property type="entry name" value="Nucleotide-bd_a/b_plait_sf"/>
</dbReference>
<feature type="non-terminal residue" evidence="6">
    <location>
        <position position="724"/>
    </location>
</feature>
<accession>A0A3E2HM69</accession>
<keyword evidence="7" id="KW-1185">Reference proteome</keyword>